<feature type="region of interest" description="Disordered" evidence="5">
    <location>
        <begin position="1"/>
        <end position="225"/>
    </location>
</feature>
<dbReference type="VEuPathDB" id="FungiDB:ASPZODRAFT_43282"/>
<evidence type="ECO:0000259" key="6">
    <source>
        <dbReference type="PROSITE" id="PS50103"/>
    </source>
</evidence>
<evidence type="ECO:0000256" key="1">
    <source>
        <dbReference type="ARBA" id="ARBA00022723"/>
    </source>
</evidence>
<feature type="compositionally biased region" description="Basic residues" evidence="5">
    <location>
        <begin position="303"/>
        <end position="314"/>
    </location>
</feature>
<keyword evidence="1 4" id="KW-0479">Metal-binding</keyword>
<dbReference type="InterPro" id="IPR000571">
    <property type="entry name" value="Znf_CCCH"/>
</dbReference>
<dbReference type="CDD" id="cd06503">
    <property type="entry name" value="ATP-synt_Fo_b"/>
    <property type="match status" value="1"/>
</dbReference>
<dbReference type="Gene3D" id="4.10.1000.10">
    <property type="entry name" value="Zinc finger, CCCH-type"/>
    <property type="match status" value="1"/>
</dbReference>
<name>A0A1L9SGR1_9EURO</name>
<evidence type="ECO:0000256" key="2">
    <source>
        <dbReference type="ARBA" id="ARBA00022771"/>
    </source>
</evidence>
<evidence type="ECO:0000256" key="3">
    <source>
        <dbReference type="ARBA" id="ARBA00022833"/>
    </source>
</evidence>
<dbReference type="RefSeq" id="XP_022580787.1">
    <property type="nucleotide sequence ID" value="XM_022728336.1"/>
</dbReference>
<dbReference type="PROSITE" id="PS50103">
    <property type="entry name" value="ZF_C3H1"/>
    <property type="match status" value="1"/>
</dbReference>
<feature type="compositionally biased region" description="Basic and acidic residues" evidence="5">
    <location>
        <begin position="113"/>
        <end position="127"/>
    </location>
</feature>
<feature type="non-terminal residue" evidence="7">
    <location>
        <position position="549"/>
    </location>
</feature>
<feature type="compositionally biased region" description="Basic and acidic residues" evidence="5">
    <location>
        <begin position="245"/>
        <end position="284"/>
    </location>
</feature>
<dbReference type="Proteomes" id="UP000184188">
    <property type="component" value="Unassembled WGS sequence"/>
</dbReference>
<feature type="region of interest" description="Disordered" evidence="5">
    <location>
        <begin position="238"/>
        <end position="504"/>
    </location>
</feature>
<keyword evidence="8" id="KW-1185">Reference proteome</keyword>
<dbReference type="PANTHER" id="PTHR13309:SF0">
    <property type="entry name" value="FMR1-INTERACTING PROTEIN NUFIP1"/>
    <property type="match status" value="1"/>
</dbReference>
<dbReference type="Pfam" id="PF10453">
    <property type="entry name" value="NUFIP1"/>
    <property type="match status" value="1"/>
</dbReference>
<dbReference type="GO" id="GO:0008270">
    <property type="term" value="F:zinc ion binding"/>
    <property type="evidence" value="ECO:0007669"/>
    <property type="project" value="UniProtKB-KW"/>
</dbReference>
<protein>
    <recommendedName>
        <fullName evidence="6">C3H1-type domain-containing protein</fullName>
    </recommendedName>
</protein>
<sequence length="549" mass="60210">VSNVQYPSNQPGFVPSAQPFAQSPTGHTPHYQPQPSYGTGYGTPGNVVHSTPSYPAQPSSLYQSITPSPQHATQSAQPPMMGPPMRWGFESQAFSGAHHGQGHGVRGSGSYGHGEKFGRQGNKRDHVSAFGKPQSTTPRVPAPPPVPSFGNPLPSKPPASVDAARKPKKKKRRHNQLGLTPKAEEHESSEEEDDVDEESKFAAAGNPTVTTLQFTYKGRTSTLQSPSDIAAWIEERKKRFPTQAKIEERKNALAEAKKAREEALRQKDQRKQEARAQQEREKQSRQAQQKTDTTNPADVAEKAKRRAEKLRRKLMREEQRLAKAEADAERARQKVEALQKESTEGPDGAAQDETGEHGQTTDDTPTVPAAENIVGTPVVEDQLREEPVAGPSIPLPSLAVTEEIIPSLASSDTSDNGDWTSSSGSDLSSSSESEDSEEDAAPEEASSRRQQPERVPPPQRGEIKKRPCRHFARNGRCTRGDNCRFSHEMPDRSNAKAKATEKKGRKGLLQALLDRQKQDEDRKVMQAIMWLGENGVLDEPETSSSTHPP</sequence>
<feature type="compositionally biased region" description="Polar residues" evidence="5">
    <location>
        <begin position="408"/>
        <end position="420"/>
    </location>
</feature>
<feature type="compositionally biased region" description="Basic residues" evidence="5">
    <location>
        <begin position="166"/>
        <end position="175"/>
    </location>
</feature>
<feature type="compositionally biased region" description="Acidic residues" evidence="5">
    <location>
        <begin position="432"/>
        <end position="442"/>
    </location>
</feature>
<feature type="compositionally biased region" description="Basic and acidic residues" evidence="5">
    <location>
        <begin position="478"/>
        <end position="502"/>
    </location>
</feature>
<feature type="compositionally biased region" description="Polar residues" evidence="5">
    <location>
        <begin position="19"/>
        <end position="37"/>
    </location>
</feature>
<evidence type="ECO:0000256" key="4">
    <source>
        <dbReference type="PROSITE-ProRule" id="PRU00723"/>
    </source>
</evidence>
<keyword evidence="3 4" id="KW-0862">Zinc</keyword>
<feature type="compositionally biased region" description="Polar residues" evidence="5">
    <location>
        <begin position="207"/>
        <end position="225"/>
    </location>
</feature>
<feature type="zinc finger region" description="C3H1-type" evidence="4">
    <location>
        <begin position="462"/>
        <end position="490"/>
    </location>
</feature>
<dbReference type="GO" id="GO:0003723">
    <property type="term" value="F:RNA binding"/>
    <property type="evidence" value="ECO:0007669"/>
    <property type="project" value="InterPro"/>
</dbReference>
<keyword evidence="2 4" id="KW-0863">Zinc-finger</keyword>
<dbReference type="GO" id="GO:0000492">
    <property type="term" value="P:box C/D snoRNP assembly"/>
    <property type="evidence" value="ECO:0007669"/>
    <property type="project" value="TreeGrafter"/>
</dbReference>
<feature type="compositionally biased region" description="Basic and acidic residues" evidence="5">
    <location>
        <begin position="315"/>
        <end position="343"/>
    </location>
</feature>
<dbReference type="InterPro" id="IPR036855">
    <property type="entry name" value="Znf_CCCH_sf"/>
</dbReference>
<feature type="compositionally biased region" description="Low complexity" evidence="5">
    <location>
        <begin position="421"/>
        <end position="431"/>
    </location>
</feature>
<dbReference type="EMBL" id="KV878343">
    <property type="protein sequence ID" value="OJJ46277.1"/>
    <property type="molecule type" value="Genomic_DNA"/>
</dbReference>
<feature type="compositionally biased region" description="Gly residues" evidence="5">
    <location>
        <begin position="102"/>
        <end position="112"/>
    </location>
</feature>
<dbReference type="AlphaFoldDB" id="A0A1L9SGR1"/>
<evidence type="ECO:0000256" key="5">
    <source>
        <dbReference type="SAM" id="MobiDB-lite"/>
    </source>
</evidence>
<dbReference type="InterPro" id="IPR039136">
    <property type="entry name" value="NUFIP1-like"/>
</dbReference>
<organism evidence="7 8">
    <name type="scientific">Penicilliopsis zonata CBS 506.65</name>
    <dbReference type="NCBI Taxonomy" id="1073090"/>
    <lineage>
        <taxon>Eukaryota</taxon>
        <taxon>Fungi</taxon>
        <taxon>Dikarya</taxon>
        <taxon>Ascomycota</taxon>
        <taxon>Pezizomycotina</taxon>
        <taxon>Eurotiomycetes</taxon>
        <taxon>Eurotiomycetidae</taxon>
        <taxon>Eurotiales</taxon>
        <taxon>Aspergillaceae</taxon>
        <taxon>Penicilliopsis</taxon>
    </lineage>
</organism>
<dbReference type="Pfam" id="PF00642">
    <property type="entry name" value="zf-CCCH"/>
    <property type="match status" value="1"/>
</dbReference>
<dbReference type="SMART" id="SM00356">
    <property type="entry name" value="ZnF_C3H1"/>
    <property type="match status" value="1"/>
</dbReference>
<dbReference type="InterPro" id="IPR019496">
    <property type="entry name" value="NUFIP1_cons_dom"/>
</dbReference>
<gene>
    <name evidence="7" type="ORF">ASPZODRAFT_43282</name>
</gene>
<dbReference type="GeneID" id="34614800"/>
<proteinExistence type="predicted"/>
<accession>A0A1L9SGR1</accession>
<dbReference type="GO" id="GO:0005634">
    <property type="term" value="C:nucleus"/>
    <property type="evidence" value="ECO:0007669"/>
    <property type="project" value="TreeGrafter"/>
</dbReference>
<evidence type="ECO:0000313" key="8">
    <source>
        <dbReference type="Proteomes" id="UP000184188"/>
    </source>
</evidence>
<dbReference type="OrthoDB" id="273070at2759"/>
<feature type="compositionally biased region" description="Polar residues" evidence="5">
    <location>
        <begin position="48"/>
        <end position="77"/>
    </location>
</feature>
<feature type="compositionally biased region" description="Acidic residues" evidence="5">
    <location>
        <begin position="187"/>
        <end position="197"/>
    </location>
</feature>
<evidence type="ECO:0000313" key="7">
    <source>
        <dbReference type="EMBL" id="OJJ46277.1"/>
    </source>
</evidence>
<feature type="compositionally biased region" description="Polar residues" evidence="5">
    <location>
        <begin position="1"/>
        <end position="11"/>
    </location>
</feature>
<dbReference type="PANTHER" id="PTHR13309">
    <property type="entry name" value="NUCLEAR FRAGILE X MENTAL RETARDATION PROTEIN INTERACTING PROTEIN 1"/>
    <property type="match status" value="1"/>
</dbReference>
<feature type="non-terminal residue" evidence="7">
    <location>
        <position position="1"/>
    </location>
</feature>
<reference evidence="8" key="1">
    <citation type="journal article" date="2017" name="Genome Biol.">
        <title>Comparative genomics reveals high biological diversity and specific adaptations in the industrially and medically important fungal genus Aspergillus.</title>
        <authorList>
            <person name="de Vries R.P."/>
            <person name="Riley R."/>
            <person name="Wiebenga A."/>
            <person name="Aguilar-Osorio G."/>
            <person name="Amillis S."/>
            <person name="Uchima C.A."/>
            <person name="Anderluh G."/>
            <person name="Asadollahi M."/>
            <person name="Askin M."/>
            <person name="Barry K."/>
            <person name="Battaglia E."/>
            <person name="Bayram O."/>
            <person name="Benocci T."/>
            <person name="Braus-Stromeyer S.A."/>
            <person name="Caldana C."/>
            <person name="Canovas D."/>
            <person name="Cerqueira G.C."/>
            <person name="Chen F."/>
            <person name="Chen W."/>
            <person name="Choi C."/>
            <person name="Clum A."/>
            <person name="Dos Santos R.A."/>
            <person name="Damasio A.R."/>
            <person name="Diallinas G."/>
            <person name="Emri T."/>
            <person name="Fekete E."/>
            <person name="Flipphi M."/>
            <person name="Freyberg S."/>
            <person name="Gallo A."/>
            <person name="Gournas C."/>
            <person name="Habgood R."/>
            <person name="Hainaut M."/>
            <person name="Harispe M.L."/>
            <person name="Henrissat B."/>
            <person name="Hilden K.S."/>
            <person name="Hope R."/>
            <person name="Hossain A."/>
            <person name="Karabika E."/>
            <person name="Karaffa L."/>
            <person name="Karanyi Z."/>
            <person name="Krasevec N."/>
            <person name="Kuo A."/>
            <person name="Kusch H."/>
            <person name="LaButti K."/>
            <person name="Lagendijk E.L."/>
            <person name="Lapidus A."/>
            <person name="Levasseur A."/>
            <person name="Lindquist E."/>
            <person name="Lipzen A."/>
            <person name="Logrieco A.F."/>
            <person name="MacCabe A."/>
            <person name="Maekelae M.R."/>
            <person name="Malavazi I."/>
            <person name="Melin P."/>
            <person name="Meyer V."/>
            <person name="Mielnichuk N."/>
            <person name="Miskei M."/>
            <person name="Molnar A.P."/>
            <person name="Mule G."/>
            <person name="Ngan C.Y."/>
            <person name="Orejas M."/>
            <person name="Orosz E."/>
            <person name="Ouedraogo J.P."/>
            <person name="Overkamp K.M."/>
            <person name="Park H.-S."/>
            <person name="Perrone G."/>
            <person name="Piumi F."/>
            <person name="Punt P.J."/>
            <person name="Ram A.F."/>
            <person name="Ramon A."/>
            <person name="Rauscher S."/>
            <person name="Record E."/>
            <person name="Riano-Pachon D.M."/>
            <person name="Robert V."/>
            <person name="Roehrig J."/>
            <person name="Ruller R."/>
            <person name="Salamov A."/>
            <person name="Salih N.S."/>
            <person name="Samson R.A."/>
            <person name="Sandor E."/>
            <person name="Sanguinetti M."/>
            <person name="Schuetze T."/>
            <person name="Sepcic K."/>
            <person name="Shelest E."/>
            <person name="Sherlock G."/>
            <person name="Sophianopoulou V."/>
            <person name="Squina F.M."/>
            <person name="Sun H."/>
            <person name="Susca A."/>
            <person name="Todd R.B."/>
            <person name="Tsang A."/>
            <person name="Unkles S.E."/>
            <person name="van de Wiele N."/>
            <person name="van Rossen-Uffink D."/>
            <person name="Oliveira J.V."/>
            <person name="Vesth T.C."/>
            <person name="Visser J."/>
            <person name="Yu J.-H."/>
            <person name="Zhou M."/>
            <person name="Andersen M.R."/>
            <person name="Archer D.B."/>
            <person name="Baker S.E."/>
            <person name="Benoit I."/>
            <person name="Brakhage A.A."/>
            <person name="Braus G.H."/>
            <person name="Fischer R."/>
            <person name="Frisvad J.C."/>
            <person name="Goldman G.H."/>
            <person name="Houbraken J."/>
            <person name="Oakley B."/>
            <person name="Pocsi I."/>
            <person name="Scazzocchio C."/>
            <person name="Seiboth B."/>
            <person name="vanKuyk P.A."/>
            <person name="Wortman J."/>
            <person name="Dyer P.S."/>
            <person name="Grigoriev I.V."/>
        </authorList>
    </citation>
    <scope>NUCLEOTIDE SEQUENCE [LARGE SCALE GENOMIC DNA]</scope>
    <source>
        <strain evidence="8">CBS 506.65</strain>
    </source>
</reference>
<dbReference type="SUPFAM" id="SSF90229">
    <property type="entry name" value="CCCH zinc finger"/>
    <property type="match status" value="1"/>
</dbReference>
<feature type="domain" description="C3H1-type" evidence="6">
    <location>
        <begin position="462"/>
        <end position="490"/>
    </location>
</feature>